<dbReference type="AlphaFoldDB" id="A0AAW5STF3"/>
<feature type="transmembrane region" description="Helical" evidence="1">
    <location>
        <begin position="44"/>
        <end position="65"/>
    </location>
</feature>
<evidence type="ECO:0000256" key="1">
    <source>
        <dbReference type="SAM" id="Phobius"/>
    </source>
</evidence>
<dbReference type="Pfam" id="PF10067">
    <property type="entry name" value="DUF2306"/>
    <property type="match status" value="1"/>
</dbReference>
<dbReference type="InterPro" id="IPR018750">
    <property type="entry name" value="DUF2306_membrane"/>
</dbReference>
<evidence type="ECO:0000313" key="2">
    <source>
        <dbReference type="EMBL" id="MCV7027094.1"/>
    </source>
</evidence>
<evidence type="ECO:0000313" key="3">
    <source>
        <dbReference type="Proteomes" id="UP001207528"/>
    </source>
</evidence>
<feature type="transmembrane region" description="Helical" evidence="1">
    <location>
        <begin position="185"/>
        <end position="203"/>
    </location>
</feature>
<feature type="transmembrane region" description="Helical" evidence="1">
    <location>
        <begin position="147"/>
        <end position="165"/>
    </location>
</feature>
<feature type="transmembrane region" description="Helical" evidence="1">
    <location>
        <begin position="109"/>
        <end position="126"/>
    </location>
</feature>
<dbReference type="RefSeq" id="WP_067387624.1">
    <property type="nucleotide sequence ID" value="NZ_BCTA01000016.1"/>
</dbReference>
<dbReference type="EMBL" id="JACKTI010000074">
    <property type="protein sequence ID" value="MCV7027094.1"/>
    <property type="molecule type" value="Genomic_DNA"/>
</dbReference>
<keyword evidence="1" id="KW-0812">Transmembrane</keyword>
<sequence>MTYASRRSSPRPALALAVVVALFLGFSVPPYLAGGTRVPATFPLHYPLLVSHVMFASVAMVTAVVQLWPRLRIRHPALHRRCGRVYVVCALPAAASAIVIGAVTPFGPLLAVSNVTLGALWLWFTARGYAAARRRRISDHRRDMVRSAVLALSVITNRIWTPVIYLSLHPLQDRLFRGSDEHLQWFAAGVGGWLGWTVPLGIVQWRLTRRAVTASSSNRQPIEIPRV</sequence>
<feature type="transmembrane region" description="Helical" evidence="1">
    <location>
        <begin position="85"/>
        <end position="103"/>
    </location>
</feature>
<reference evidence="2" key="2">
    <citation type="journal article" date="2022" name="BMC Genomics">
        <title>Comparative genome analysis of mycobacteria focusing on tRNA and non-coding RNA.</title>
        <authorList>
            <person name="Behra P.R.K."/>
            <person name="Pettersson B.M.F."/>
            <person name="Ramesh M."/>
            <person name="Das S."/>
            <person name="Dasgupta S."/>
            <person name="Kirsebom L.A."/>
        </authorList>
    </citation>
    <scope>NUCLEOTIDE SEQUENCE</scope>
    <source>
        <strain evidence="2">DSM 44203</strain>
    </source>
</reference>
<accession>A0AAW5STF3</accession>
<proteinExistence type="predicted"/>
<organism evidence="2 3">
    <name type="scientific">Mycolicibacterium novocastrense</name>
    <name type="common">Mycobacterium novocastrense</name>
    <dbReference type="NCBI Taxonomy" id="59813"/>
    <lineage>
        <taxon>Bacteria</taxon>
        <taxon>Bacillati</taxon>
        <taxon>Actinomycetota</taxon>
        <taxon>Actinomycetes</taxon>
        <taxon>Mycobacteriales</taxon>
        <taxon>Mycobacteriaceae</taxon>
        <taxon>Mycolicibacterium</taxon>
    </lineage>
</organism>
<dbReference type="Proteomes" id="UP001207528">
    <property type="component" value="Unassembled WGS sequence"/>
</dbReference>
<comment type="caution">
    <text evidence="2">The sequence shown here is derived from an EMBL/GenBank/DDBJ whole genome shotgun (WGS) entry which is preliminary data.</text>
</comment>
<gene>
    <name evidence="2" type="ORF">H7I77_27735</name>
</gene>
<name>A0AAW5STF3_MYCNV</name>
<feature type="transmembrane region" description="Helical" evidence="1">
    <location>
        <begin position="12"/>
        <end position="32"/>
    </location>
</feature>
<protein>
    <submittedName>
        <fullName evidence="2">DUF2306 domain-containing protein</fullName>
    </submittedName>
</protein>
<reference evidence="2" key="1">
    <citation type="submission" date="2020-07" db="EMBL/GenBank/DDBJ databases">
        <authorList>
            <person name="Pettersson B.M.F."/>
            <person name="Behra P.R.K."/>
            <person name="Ramesh M."/>
            <person name="Das S."/>
            <person name="Dasgupta S."/>
            <person name="Kirsebom L.A."/>
        </authorList>
    </citation>
    <scope>NUCLEOTIDE SEQUENCE</scope>
    <source>
        <strain evidence="2">DSM 44203</strain>
    </source>
</reference>
<keyword evidence="1" id="KW-0472">Membrane</keyword>
<keyword evidence="1" id="KW-1133">Transmembrane helix</keyword>